<reference evidence="1 2" key="1">
    <citation type="journal article" date="2022" name="Int. J. Syst. Evol. Microbiol.">
        <title>Miniphocaeibacter halophilus sp. nov., an ammonium-tolerant acetate-producing bacterium isolated from a biogas system.</title>
        <authorList>
            <person name="Schnurer A."/>
            <person name="Singh A."/>
            <person name="Bi S."/>
            <person name="Qiao W."/>
            <person name="Westerholm M."/>
        </authorList>
    </citation>
    <scope>NUCLEOTIDE SEQUENCE [LARGE SCALE GENOMIC DNA]</scope>
    <source>
        <strain evidence="1 2">AMB_01</strain>
    </source>
</reference>
<dbReference type="EMBL" id="CP066744">
    <property type="protein sequence ID" value="QQK07317.1"/>
    <property type="molecule type" value="Genomic_DNA"/>
</dbReference>
<name>A0AC61MP82_9FIRM</name>
<protein>
    <submittedName>
        <fullName evidence="1">Uncharacterized protein</fullName>
    </submittedName>
</protein>
<keyword evidence="2" id="KW-1185">Reference proteome</keyword>
<organism evidence="1 2">
    <name type="scientific">Miniphocaeibacter halophilus</name>
    <dbReference type="NCBI Taxonomy" id="2931922"/>
    <lineage>
        <taxon>Bacteria</taxon>
        <taxon>Bacillati</taxon>
        <taxon>Bacillota</taxon>
        <taxon>Tissierellia</taxon>
        <taxon>Tissierellales</taxon>
        <taxon>Peptoniphilaceae</taxon>
        <taxon>Miniphocaeibacter</taxon>
    </lineage>
</organism>
<proteinExistence type="predicted"/>
<gene>
    <name evidence="1" type="ORF">JFY71_08320</name>
</gene>
<accession>A0AC61MP82</accession>
<evidence type="ECO:0000313" key="1">
    <source>
        <dbReference type="EMBL" id="QQK07317.1"/>
    </source>
</evidence>
<sequence length="96" mass="11149">MDNIYENIAYLRGLAEGISVEEDGKTGKLLLGIIDVLDDLAEEVEALSYDVEDVEEYLTFMDDDLSDVEECLFEYDDDYDDYDDYDEFIEDDDLED</sequence>
<dbReference type="Proteomes" id="UP000595814">
    <property type="component" value="Chromosome"/>
</dbReference>
<evidence type="ECO:0000313" key="2">
    <source>
        <dbReference type="Proteomes" id="UP000595814"/>
    </source>
</evidence>